<dbReference type="OrthoDB" id="2094832at2759"/>
<organism evidence="5 6">
    <name type="scientific">Hermanssonia centrifuga</name>
    <dbReference type="NCBI Taxonomy" id="98765"/>
    <lineage>
        <taxon>Eukaryota</taxon>
        <taxon>Fungi</taxon>
        <taxon>Dikarya</taxon>
        <taxon>Basidiomycota</taxon>
        <taxon>Agaricomycotina</taxon>
        <taxon>Agaricomycetes</taxon>
        <taxon>Polyporales</taxon>
        <taxon>Meruliaceae</taxon>
        <taxon>Hermanssonia</taxon>
    </lineage>
</organism>
<dbReference type="SUPFAM" id="SSF53335">
    <property type="entry name" value="S-adenosyl-L-methionine-dependent methyltransferases"/>
    <property type="match status" value="1"/>
</dbReference>
<keyword evidence="3" id="KW-0949">S-adenosyl-L-methionine</keyword>
<comment type="pathway">
    <text evidence="1">Secondary metabolite biosynthesis.</text>
</comment>
<evidence type="ECO:0000256" key="2">
    <source>
        <dbReference type="ARBA" id="ARBA00022679"/>
    </source>
</evidence>
<dbReference type="PANTHER" id="PTHR35897:SF1">
    <property type="entry name" value="METHYLTRANSFERASE AUSD"/>
    <property type="match status" value="1"/>
</dbReference>
<dbReference type="InterPro" id="IPR029063">
    <property type="entry name" value="SAM-dependent_MTases_sf"/>
</dbReference>
<keyword evidence="6" id="KW-1185">Reference proteome</keyword>
<evidence type="ECO:0000313" key="6">
    <source>
        <dbReference type="Proteomes" id="UP000186601"/>
    </source>
</evidence>
<dbReference type="STRING" id="98765.A0A2R6NRU6"/>
<evidence type="ECO:0000256" key="3">
    <source>
        <dbReference type="ARBA" id="ARBA00022691"/>
    </source>
</evidence>
<evidence type="ECO:0008006" key="7">
    <source>
        <dbReference type="Google" id="ProtNLM"/>
    </source>
</evidence>
<sequence length="298" mass="33182">MSTLQTQQEEGARPSLDEQLYALDEAEFEFFSSQTGIKDGEELKKHIVKVQTEAYAVHPYRCIRGFAFTKLKISRFPAYPKLLQLGRERPGALFLDLACCVGNDVRKAVADGFPISQALASDLHSAFWDLGNELFKTTPQAFPVPFIAGDAFDPSFLAPLTILDVLPSGSHPALSSLTSLTPLHGRLSIIHTSAFFHLFPEEKQLELAKLIAPLLSAEPGSFIFGGHGGLPEKGLRLRKNSHGIHMFCHSPETWKELWERQVFQEGQVKVDAELRQSVRKDLPPGTQSYVLVWSVTRL</sequence>
<proteinExistence type="inferred from homology"/>
<dbReference type="PANTHER" id="PTHR35897">
    <property type="entry name" value="METHYLTRANSFERASE AUSD"/>
    <property type="match status" value="1"/>
</dbReference>
<accession>A0A2R6NRU6</accession>
<protein>
    <recommendedName>
        <fullName evidence="7">Methyltransferase ausD</fullName>
    </recommendedName>
</protein>
<gene>
    <name evidence="5" type="ORF">PHLCEN_2v9048</name>
</gene>
<dbReference type="Gene3D" id="3.40.50.150">
    <property type="entry name" value="Vaccinia Virus protein VP39"/>
    <property type="match status" value="1"/>
</dbReference>
<dbReference type="InterPro" id="IPR051654">
    <property type="entry name" value="Meroterpenoid_MTases"/>
</dbReference>
<dbReference type="AlphaFoldDB" id="A0A2R6NRU6"/>
<comment type="similarity">
    <text evidence="4">Belongs to the class I-like SAM-binding methyltransferase superfamily.</text>
</comment>
<evidence type="ECO:0000256" key="1">
    <source>
        <dbReference type="ARBA" id="ARBA00005179"/>
    </source>
</evidence>
<name>A0A2R6NRU6_9APHY</name>
<evidence type="ECO:0000313" key="5">
    <source>
        <dbReference type="EMBL" id="PSR75568.1"/>
    </source>
</evidence>
<keyword evidence="2" id="KW-0808">Transferase</keyword>
<comment type="caution">
    <text evidence="5">The sequence shown here is derived from an EMBL/GenBank/DDBJ whole genome shotgun (WGS) entry which is preliminary data.</text>
</comment>
<dbReference type="EMBL" id="MLYV02000883">
    <property type="protein sequence ID" value="PSR75568.1"/>
    <property type="molecule type" value="Genomic_DNA"/>
</dbReference>
<evidence type="ECO:0000256" key="4">
    <source>
        <dbReference type="ARBA" id="ARBA00038314"/>
    </source>
</evidence>
<reference evidence="5 6" key="1">
    <citation type="submission" date="2018-02" db="EMBL/GenBank/DDBJ databases">
        <title>Genome sequence of the basidiomycete white-rot fungus Phlebia centrifuga.</title>
        <authorList>
            <person name="Granchi Z."/>
            <person name="Peng M."/>
            <person name="de Vries R.P."/>
            <person name="Hilden K."/>
            <person name="Makela M.R."/>
            <person name="Grigoriev I."/>
            <person name="Riley R."/>
        </authorList>
    </citation>
    <scope>NUCLEOTIDE SEQUENCE [LARGE SCALE GENOMIC DNA]</scope>
    <source>
        <strain evidence="5 6">FBCC195</strain>
    </source>
</reference>
<dbReference type="Proteomes" id="UP000186601">
    <property type="component" value="Unassembled WGS sequence"/>
</dbReference>
<dbReference type="GO" id="GO:0016740">
    <property type="term" value="F:transferase activity"/>
    <property type="evidence" value="ECO:0007669"/>
    <property type="project" value="UniProtKB-KW"/>
</dbReference>